<evidence type="ECO:0000313" key="1">
    <source>
        <dbReference type="EMBL" id="MBD7914528.1"/>
    </source>
</evidence>
<name>A0ABR8Q289_9CLOT</name>
<dbReference type="EMBL" id="JACSQZ010000012">
    <property type="protein sequence ID" value="MBD7914528.1"/>
    <property type="molecule type" value="Genomic_DNA"/>
</dbReference>
<comment type="caution">
    <text evidence="1">The sequence shown here is derived from an EMBL/GenBank/DDBJ whole genome shotgun (WGS) entry which is preliminary data.</text>
</comment>
<evidence type="ECO:0000313" key="2">
    <source>
        <dbReference type="Proteomes" id="UP000640335"/>
    </source>
</evidence>
<organism evidence="1 2">
    <name type="scientific">Clostridium gallinarum</name>
    <dbReference type="NCBI Taxonomy" id="2762246"/>
    <lineage>
        <taxon>Bacteria</taxon>
        <taxon>Bacillati</taxon>
        <taxon>Bacillota</taxon>
        <taxon>Clostridia</taxon>
        <taxon>Eubacteriales</taxon>
        <taxon>Clostridiaceae</taxon>
        <taxon>Clostridium</taxon>
    </lineage>
</organism>
<accession>A0ABR8Q289</accession>
<proteinExistence type="predicted"/>
<protein>
    <submittedName>
        <fullName evidence="1">Uncharacterized protein</fullName>
    </submittedName>
</protein>
<gene>
    <name evidence="1" type="ORF">H9660_05165</name>
</gene>
<dbReference type="RefSeq" id="WP_191749222.1">
    <property type="nucleotide sequence ID" value="NZ_JACSQZ010000012.1"/>
</dbReference>
<reference evidence="1 2" key="1">
    <citation type="submission" date="2020-08" db="EMBL/GenBank/DDBJ databases">
        <title>A Genomic Blueprint of the Chicken Gut Microbiome.</title>
        <authorList>
            <person name="Gilroy R."/>
            <person name="Ravi A."/>
            <person name="Getino M."/>
            <person name="Pursley I."/>
            <person name="Horton D.L."/>
            <person name="Alikhan N.-F."/>
            <person name="Baker D."/>
            <person name="Gharbi K."/>
            <person name="Hall N."/>
            <person name="Watson M."/>
            <person name="Adriaenssens E.M."/>
            <person name="Foster-Nyarko E."/>
            <person name="Jarju S."/>
            <person name="Secka A."/>
            <person name="Antonio M."/>
            <person name="Oren A."/>
            <person name="Chaudhuri R."/>
            <person name="La Ragione R.M."/>
            <person name="Hildebrand F."/>
            <person name="Pallen M.J."/>
        </authorList>
    </citation>
    <scope>NUCLEOTIDE SEQUENCE [LARGE SCALE GENOMIC DNA]</scope>
    <source>
        <strain evidence="1 2">Sa3CUN1</strain>
    </source>
</reference>
<dbReference type="Proteomes" id="UP000640335">
    <property type="component" value="Unassembled WGS sequence"/>
</dbReference>
<keyword evidence="2" id="KW-1185">Reference proteome</keyword>
<sequence>MEELKNQYPDDCIILGNIIKRKNNLNENDIVGAFRLMQDSLQAYFRWSVIRCEIRSNLKRGERAELKDLLENIVKYLDEVHRDTRVLYKLGREDLRNNREEL</sequence>